<feature type="transmembrane region" description="Helical" evidence="10">
    <location>
        <begin position="12"/>
        <end position="31"/>
    </location>
</feature>
<evidence type="ECO:0000256" key="6">
    <source>
        <dbReference type="ARBA" id="ARBA00022741"/>
    </source>
</evidence>
<dbReference type="GO" id="GO:0009029">
    <property type="term" value="F:lipid-A 4'-kinase activity"/>
    <property type="evidence" value="ECO:0007669"/>
    <property type="project" value="UniProtKB-EC"/>
</dbReference>
<keyword evidence="6" id="KW-0547">Nucleotide-binding</keyword>
<name>A0A3B0YFS4_9ZZZZ</name>
<evidence type="ECO:0000256" key="9">
    <source>
        <dbReference type="ARBA" id="ARBA00023098"/>
    </source>
</evidence>
<dbReference type="EMBL" id="UOFL01000058">
    <property type="protein sequence ID" value="VAW74497.1"/>
    <property type="molecule type" value="Genomic_DNA"/>
</dbReference>
<accession>A0A3B0YFS4</accession>
<dbReference type="GO" id="GO:0005524">
    <property type="term" value="F:ATP binding"/>
    <property type="evidence" value="ECO:0007669"/>
    <property type="project" value="UniProtKB-KW"/>
</dbReference>
<dbReference type="GO" id="GO:0009244">
    <property type="term" value="P:lipopolysaccharide core region biosynthetic process"/>
    <property type="evidence" value="ECO:0007669"/>
    <property type="project" value="TreeGrafter"/>
</dbReference>
<dbReference type="SUPFAM" id="SSF52540">
    <property type="entry name" value="P-loop containing nucleoside triphosphate hydrolases"/>
    <property type="match status" value="1"/>
</dbReference>
<evidence type="ECO:0000256" key="3">
    <source>
        <dbReference type="ARBA" id="ARBA00022516"/>
    </source>
</evidence>
<dbReference type="InterPro" id="IPR003758">
    <property type="entry name" value="LpxK"/>
</dbReference>
<keyword evidence="7 11" id="KW-0418">Kinase</keyword>
<dbReference type="InterPro" id="IPR027417">
    <property type="entry name" value="P-loop_NTPase"/>
</dbReference>
<dbReference type="EC" id="2.7.1.130" evidence="2"/>
<dbReference type="GO" id="GO:0005886">
    <property type="term" value="C:plasma membrane"/>
    <property type="evidence" value="ECO:0007669"/>
    <property type="project" value="TreeGrafter"/>
</dbReference>
<dbReference type="HAMAP" id="MF_00409">
    <property type="entry name" value="LpxK"/>
    <property type="match status" value="1"/>
</dbReference>
<dbReference type="GO" id="GO:0009245">
    <property type="term" value="P:lipid A biosynthetic process"/>
    <property type="evidence" value="ECO:0007669"/>
    <property type="project" value="UniProtKB-KW"/>
</dbReference>
<dbReference type="PANTHER" id="PTHR42724:SF1">
    <property type="entry name" value="TETRAACYLDISACCHARIDE 4'-KINASE, MITOCHONDRIAL-RELATED"/>
    <property type="match status" value="1"/>
</dbReference>
<dbReference type="NCBIfam" id="TIGR00682">
    <property type="entry name" value="lpxK"/>
    <property type="match status" value="1"/>
</dbReference>
<evidence type="ECO:0000256" key="10">
    <source>
        <dbReference type="SAM" id="Phobius"/>
    </source>
</evidence>
<organism evidence="11">
    <name type="scientific">hydrothermal vent metagenome</name>
    <dbReference type="NCBI Taxonomy" id="652676"/>
    <lineage>
        <taxon>unclassified sequences</taxon>
        <taxon>metagenomes</taxon>
        <taxon>ecological metagenomes</taxon>
    </lineage>
</organism>
<keyword evidence="5 11" id="KW-0808">Transferase</keyword>
<keyword evidence="10" id="KW-0472">Membrane</keyword>
<gene>
    <name evidence="11" type="ORF">MNBD_GAMMA12-206</name>
</gene>
<keyword evidence="10" id="KW-1133">Transmembrane helix</keyword>
<evidence type="ECO:0000256" key="8">
    <source>
        <dbReference type="ARBA" id="ARBA00022840"/>
    </source>
</evidence>
<keyword evidence="3" id="KW-0444">Lipid biosynthesis</keyword>
<keyword evidence="10" id="KW-0812">Transmembrane</keyword>
<keyword evidence="4" id="KW-0441">Lipid A biosynthesis</keyword>
<evidence type="ECO:0000256" key="5">
    <source>
        <dbReference type="ARBA" id="ARBA00022679"/>
    </source>
</evidence>
<evidence type="ECO:0000256" key="7">
    <source>
        <dbReference type="ARBA" id="ARBA00022777"/>
    </source>
</evidence>
<evidence type="ECO:0000256" key="1">
    <source>
        <dbReference type="ARBA" id="ARBA00004870"/>
    </source>
</evidence>
<dbReference type="UniPathway" id="UPA00359">
    <property type="reaction ID" value="UER00482"/>
</dbReference>
<keyword evidence="8" id="KW-0067">ATP-binding</keyword>
<evidence type="ECO:0000256" key="4">
    <source>
        <dbReference type="ARBA" id="ARBA00022556"/>
    </source>
</evidence>
<keyword evidence="9" id="KW-0443">Lipid metabolism</keyword>
<sequence>MRYYNYLDHKSHWLTLLLLPLSGIFLALSIMRRLGYKVGIFKSTRLPVPVVVVGNITAGGAGKSPLVMQLALQLLAQGYRPGIVSRGYGTAQQSLAMLVELDSQAGTVGDEPLMLARNTGCPVAVCADRVQAAELLIASKECDVIIADDGLQHYRLARDIEIIVIDSQRQFGNGFLLPAGPLRELPSRLAKAHFIVMNGSSDQVIDSRQTTMLFEVSLVKSLQPYGTNAEATLLPWFQGQTVHAVAGIANPDRFFNLLRAHGIQVIQHDFVDHQRYQREHFEFGDDLPILMTDKDAVKCDKLAINNAWVVKITAVLSKTFIDDITKMLSSVKRKKNAHC</sequence>
<proteinExistence type="inferred from homology"/>
<reference evidence="11" key="1">
    <citation type="submission" date="2018-06" db="EMBL/GenBank/DDBJ databases">
        <authorList>
            <person name="Zhirakovskaya E."/>
        </authorList>
    </citation>
    <scope>NUCLEOTIDE SEQUENCE</scope>
</reference>
<evidence type="ECO:0000256" key="2">
    <source>
        <dbReference type="ARBA" id="ARBA00012071"/>
    </source>
</evidence>
<dbReference type="PANTHER" id="PTHR42724">
    <property type="entry name" value="TETRAACYLDISACCHARIDE 4'-KINASE"/>
    <property type="match status" value="1"/>
</dbReference>
<dbReference type="AlphaFoldDB" id="A0A3B0YFS4"/>
<dbReference type="Pfam" id="PF02606">
    <property type="entry name" value="LpxK"/>
    <property type="match status" value="1"/>
</dbReference>
<protein>
    <recommendedName>
        <fullName evidence="2">tetraacyldisaccharide 4'-kinase</fullName>
        <ecNumber evidence="2">2.7.1.130</ecNumber>
    </recommendedName>
</protein>
<comment type="pathway">
    <text evidence="1">Glycolipid biosynthesis; lipid IV(A) biosynthesis; lipid IV(A) from (3R)-3-hydroxytetradecanoyl-[acyl-carrier-protein] and UDP-N-acetyl-alpha-D-glucosamine: step 6/6.</text>
</comment>
<evidence type="ECO:0000313" key="11">
    <source>
        <dbReference type="EMBL" id="VAW74497.1"/>
    </source>
</evidence>